<organism evidence="9 10">
    <name type="scientific">Candidatus Borkfalkia ceftriaxoniphila</name>
    <dbReference type="NCBI Taxonomy" id="2508949"/>
    <lineage>
        <taxon>Bacteria</taxon>
        <taxon>Bacillati</taxon>
        <taxon>Bacillota</taxon>
        <taxon>Clostridia</taxon>
        <taxon>Christensenellales</taxon>
        <taxon>Christensenellaceae</taxon>
        <taxon>Candidatus Borkfalkia</taxon>
    </lineage>
</organism>
<gene>
    <name evidence="9" type="ORF">ESZ91_03385</name>
</gene>
<dbReference type="GO" id="GO:0005886">
    <property type="term" value="C:plasma membrane"/>
    <property type="evidence" value="ECO:0007669"/>
    <property type="project" value="UniProtKB-SubCell"/>
</dbReference>
<comment type="subcellular location">
    <subcellularLocation>
        <location evidence="1 7">Cell membrane</location>
        <topology evidence="1 7">Multi-pass membrane protein</topology>
    </subcellularLocation>
</comment>
<feature type="transmembrane region" description="Helical" evidence="7">
    <location>
        <begin position="135"/>
        <end position="159"/>
    </location>
</feature>
<comment type="caution">
    <text evidence="9">The sequence shown here is derived from an EMBL/GenBank/DDBJ whole genome shotgun (WGS) entry which is preliminary data.</text>
</comment>
<sequence>MRQEEVLQSISEIRKKKRGARWYVFRCLYLIALVLVGVYLIFPFLYMVMRSIMNYGDAVNTNPVYFFPHSGVTFENFISMFTNSSDNPYTQQGYSYLHYLWNTMKIALFNMIAVPLSGSLCAYSFSRIRWKSKNIIFAVMMASVMIPGSVLTVPQYVLFASMGWTESALPLTIPTLFGGGAMNIFLMVQFMRNIPYEIENAAKIDGANVFQRYLLITIPLCVPILIYIIIGTFNSVWGDFTGPLVYLKERSQWTLAVAIYYDSTSLAEGMDMPNVRMAICTFISLVPAIIFFFYQKTLIEGIQMGAIKG</sequence>
<dbReference type="GO" id="GO:0055085">
    <property type="term" value="P:transmembrane transport"/>
    <property type="evidence" value="ECO:0007669"/>
    <property type="project" value="InterPro"/>
</dbReference>
<reference evidence="9 10" key="1">
    <citation type="journal article" date="2019" name="Gut">
        <title>Antibiotics-induced monodominance of a novel gut bacterial order.</title>
        <authorList>
            <person name="Hildebrand F."/>
            <person name="Moitinho-Silva L."/>
            <person name="Blasche S."/>
            <person name="Jahn M.T."/>
            <person name="Gossmann T.I."/>
            <person name="Heuerta-Cepas J."/>
            <person name="Hercog R."/>
            <person name="Luetge M."/>
            <person name="Bahram M."/>
            <person name="Pryszlak A."/>
            <person name="Alves R.J."/>
            <person name="Waszak S.M."/>
            <person name="Zhu A."/>
            <person name="Ye L."/>
            <person name="Costea P.I."/>
            <person name="Aalvink S."/>
            <person name="Belzer C."/>
            <person name="Forslund S.K."/>
            <person name="Sunagawa S."/>
            <person name="Hentschel U."/>
            <person name="Merten C."/>
            <person name="Patil K.R."/>
            <person name="Benes V."/>
            <person name="Bork P."/>
        </authorList>
    </citation>
    <scope>NUCLEOTIDE SEQUENCE [LARGE SCALE GENOMIC DNA]</scope>
    <source>
        <strain evidence="9 10">HDS1380</strain>
    </source>
</reference>
<keyword evidence="6 7" id="KW-0472">Membrane</keyword>
<dbReference type="RefSeq" id="WP_129224148.1">
    <property type="nucleotide sequence ID" value="NZ_SDOZ01000002.1"/>
</dbReference>
<comment type="similarity">
    <text evidence="7">Belongs to the binding-protein-dependent transport system permease family.</text>
</comment>
<evidence type="ECO:0000256" key="4">
    <source>
        <dbReference type="ARBA" id="ARBA00022692"/>
    </source>
</evidence>
<feature type="transmembrane region" description="Helical" evidence="7">
    <location>
        <begin position="23"/>
        <end position="46"/>
    </location>
</feature>
<evidence type="ECO:0000313" key="10">
    <source>
        <dbReference type="Proteomes" id="UP000291269"/>
    </source>
</evidence>
<feature type="transmembrane region" description="Helical" evidence="7">
    <location>
        <begin position="171"/>
        <end position="192"/>
    </location>
</feature>
<keyword evidence="10" id="KW-1185">Reference proteome</keyword>
<dbReference type="Gene3D" id="1.10.3720.10">
    <property type="entry name" value="MetI-like"/>
    <property type="match status" value="1"/>
</dbReference>
<keyword evidence="3" id="KW-1003">Cell membrane</keyword>
<keyword evidence="2 7" id="KW-0813">Transport</keyword>
<dbReference type="InterPro" id="IPR035906">
    <property type="entry name" value="MetI-like_sf"/>
</dbReference>
<accession>A0A4Q2KBU4</accession>
<dbReference type="Pfam" id="PF00528">
    <property type="entry name" value="BPD_transp_1"/>
    <property type="match status" value="1"/>
</dbReference>
<dbReference type="PANTHER" id="PTHR43744:SF6">
    <property type="entry name" value="ABC TRANSPORTER PERMEASE PROTEIN YESQ-RELATED"/>
    <property type="match status" value="1"/>
</dbReference>
<evidence type="ECO:0000256" key="3">
    <source>
        <dbReference type="ARBA" id="ARBA00022475"/>
    </source>
</evidence>
<dbReference type="PANTHER" id="PTHR43744">
    <property type="entry name" value="ABC TRANSPORTER PERMEASE PROTEIN MG189-RELATED-RELATED"/>
    <property type="match status" value="1"/>
</dbReference>
<protein>
    <submittedName>
        <fullName evidence="9">Carbohydrate ABC transporter permease</fullName>
    </submittedName>
</protein>
<keyword evidence="5 7" id="KW-1133">Transmembrane helix</keyword>
<dbReference type="PROSITE" id="PS50928">
    <property type="entry name" value="ABC_TM1"/>
    <property type="match status" value="1"/>
</dbReference>
<feature type="transmembrane region" description="Helical" evidence="7">
    <location>
        <begin position="106"/>
        <end position="123"/>
    </location>
</feature>
<evidence type="ECO:0000256" key="1">
    <source>
        <dbReference type="ARBA" id="ARBA00004651"/>
    </source>
</evidence>
<dbReference type="OrthoDB" id="9793448at2"/>
<feature type="transmembrane region" description="Helical" evidence="7">
    <location>
        <begin position="213"/>
        <end position="237"/>
    </location>
</feature>
<dbReference type="Proteomes" id="UP000291269">
    <property type="component" value="Unassembled WGS sequence"/>
</dbReference>
<evidence type="ECO:0000313" key="9">
    <source>
        <dbReference type="EMBL" id="RXZ61447.1"/>
    </source>
</evidence>
<feature type="domain" description="ABC transmembrane type-1" evidence="8">
    <location>
        <begin position="100"/>
        <end position="294"/>
    </location>
</feature>
<dbReference type="AlphaFoldDB" id="A0A4Q2KBU4"/>
<feature type="transmembrane region" description="Helical" evidence="7">
    <location>
        <begin position="275"/>
        <end position="294"/>
    </location>
</feature>
<evidence type="ECO:0000256" key="2">
    <source>
        <dbReference type="ARBA" id="ARBA00022448"/>
    </source>
</evidence>
<dbReference type="SUPFAM" id="SSF161098">
    <property type="entry name" value="MetI-like"/>
    <property type="match status" value="1"/>
</dbReference>
<evidence type="ECO:0000256" key="6">
    <source>
        <dbReference type="ARBA" id="ARBA00023136"/>
    </source>
</evidence>
<dbReference type="CDD" id="cd06261">
    <property type="entry name" value="TM_PBP2"/>
    <property type="match status" value="1"/>
</dbReference>
<evidence type="ECO:0000256" key="7">
    <source>
        <dbReference type="RuleBase" id="RU363032"/>
    </source>
</evidence>
<name>A0A4Q2KBU4_9FIRM</name>
<evidence type="ECO:0000256" key="5">
    <source>
        <dbReference type="ARBA" id="ARBA00022989"/>
    </source>
</evidence>
<evidence type="ECO:0000259" key="8">
    <source>
        <dbReference type="PROSITE" id="PS50928"/>
    </source>
</evidence>
<dbReference type="EMBL" id="SDOZ01000002">
    <property type="protein sequence ID" value="RXZ61447.1"/>
    <property type="molecule type" value="Genomic_DNA"/>
</dbReference>
<proteinExistence type="inferred from homology"/>
<keyword evidence="4 7" id="KW-0812">Transmembrane</keyword>
<dbReference type="InterPro" id="IPR000515">
    <property type="entry name" value="MetI-like"/>
</dbReference>